<dbReference type="Pfam" id="PF12028">
    <property type="entry name" value="DUF3515"/>
    <property type="match status" value="2"/>
</dbReference>
<dbReference type="Proteomes" id="UP000515275">
    <property type="component" value="Chromosome"/>
</dbReference>
<keyword evidence="2" id="KW-1185">Reference proteome</keyword>
<evidence type="ECO:0000313" key="1">
    <source>
        <dbReference type="EMBL" id="QNH96209.1"/>
    </source>
</evidence>
<gene>
    <name evidence="1" type="ORF">GP473_05630</name>
</gene>
<dbReference type="EMBL" id="CP046883">
    <property type="protein sequence ID" value="QNH96209.1"/>
    <property type="molecule type" value="Genomic_DNA"/>
</dbReference>
<dbReference type="AlphaFoldDB" id="A0A7G7YNY9"/>
<dbReference type="KEGG" id="cans:GP473_05630"/>
<accession>A0A7G7YNY9</accession>
<name>A0A7G7YNY9_9CORY</name>
<dbReference type="InterPro" id="IPR021903">
    <property type="entry name" value="DUF3515"/>
</dbReference>
<proteinExistence type="predicted"/>
<protein>
    <submittedName>
        <fullName evidence="1">DUF3515 family protein</fullName>
    </submittedName>
</protein>
<dbReference type="RefSeq" id="WP_185769952.1">
    <property type="nucleotide sequence ID" value="NZ_CP046883.1"/>
</dbReference>
<sequence>MTKQASDNTTPRTVVILSLILAVLFVIAVLVGAHTVMERQTYTPVSMGPVDAPEAESQECSDYIDALPDKMEHFRAVGVMDPAPAGAAAFRDESGEELSVRCGVRIPNQYTVLSSTTDAGGATWFEIADVTPSSTMRTWYSVGSTPSLAITTSSEHAPDLEALGKPAAAFTGAKPQPGPYPLSDLTMVSPISDATPTCTKFLRELPHEFEGYVRTEREDAPQLSATYLSSDLAEPVVIRCGATLPKSYKPGEHISQVDSVAWFSDPTVNQGSTTGVWYALSHEQIVAVSMPSNAGNAVISGVSTVIEKTMKSHTSAN</sequence>
<evidence type="ECO:0000313" key="2">
    <source>
        <dbReference type="Proteomes" id="UP000515275"/>
    </source>
</evidence>
<reference evidence="1 2" key="1">
    <citation type="submission" date="2019-12" db="EMBL/GenBank/DDBJ databases">
        <title>Corynebacterium sp. nov., isolated from feces of the Anser Albifrons in China.</title>
        <authorList>
            <person name="Liu Q."/>
        </authorList>
    </citation>
    <scope>NUCLEOTIDE SEQUENCE [LARGE SCALE GENOMIC DNA]</scope>
    <source>
        <strain evidence="1 2">23H37-10</strain>
    </source>
</reference>
<organism evidence="1 2">
    <name type="scientific">Corynebacterium anserum</name>
    <dbReference type="NCBI Taxonomy" id="2684406"/>
    <lineage>
        <taxon>Bacteria</taxon>
        <taxon>Bacillati</taxon>
        <taxon>Actinomycetota</taxon>
        <taxon>Actinomycetes</taxon>
        <taxon>Mycobacteriales</taxon>
        <taxon>Corynebacteriaceae</taxon>
        <taxon>Corynebacterium</taxon>
    </lineage>
</organism>